<dbReference type="STRING" id="693977.Deipr_0172"/>
<protein>
    <recommendedName>
        <fullName evidence="4">2'-5' RNA ligase family protein</fullName>
    </recommendedName>
</protein>
<dbReference type="KEGG" id="dpt:Deipr_0172"/>
<reference evidence="2 3" key="2">
    <citation type="journal article" date="2012" name="Stand. Genomic Sci.">
        <title>Complete genome sequence of the orange-red pigmented, radioresistant Deinococcus proteolyticus type strain (MRP(T)).</title>
        <authorList>
            <person name="Copeland A."/>
            <person name="Zeytun A."/>
            <person name="Yassawong M."/>
            <person name="Nolan M."/>
            <person name="Lucas S."/>
            <person name="Hammon N."/>
            <person name="Deshpande S."/>
            <person name="Cheng J.F."/>
            <person name="Han C."/>
            <person name="Tapia R."/>
            <person name="Goodwin L.A."/>
            <person name="Pitluck S."/>
            <person name="Mavromatis K."/>
            <person name="Liolios K."/>
            <person name="Pagani I."/>
            <person name="Ivanova N."/>
            <person name="Mikhailova N."/>
            <person name="Pati A."/>
            <person name="Chen A."/>
            <person name="Palaniappan K."/>
            <person name="Land M."/>
            <person name="Hauser L."/>
            <person name="Jeffries C.D."/>
            <person name="Brambilla E.M."/>
            <person name="Rohde M."/>
            <person name="Sikorski J."/>
            <person name="Pukall R."/>
            <person name="Goker M."/>
            <person name="Detter J.C."/>
            <person name="Woyke T."/>
            <person name="Bristow J."/>
            <person name="Eisen J.A."/>
            <person name="Markowitz V."/>
            <person name="Hugenholtz P."/>
            <person name="Kyrpides N.C."/>
            <person name="Klenk H.P."/>
            <person name="Lapidus A."/>
        </authorList>
    </citation>
    <scope>NUCLEOTIDE SEQUENCE [LARGE SCALE GENOMIC DNA]</scope>
    <source>
        <strain evidence="3">ATCC 35074 / DSM 20540 / JCM 6276 / NBRC 101906 / NCIMB 13154 / VKM Ac-1939 / CCM 2703 / MRP</strain>
    </source>
</reference>
<dbReference type="HOGENOM" id="CLU_1388265_0_0_0"/>
<evidence type="ECO:0008006" key="4">
    <source>
        <dbReference type="Google" id="ProtNLM"/>
    </source>
</evidence>
<gene>
    <name evidence="2" type="ordered locus">Deipr_0172</name>
</gene>
<dbReference type="Proteomes" id="UP000007718">
    <property type="component" value="Chromosome"/>
</dbReference>
<reference evidence="3" key="1">
    <citation type="submission" date="2011-02" db="EMBL/GenBank/DDBJ databases">
        <title>The complete sequence of chromosome of Deinococcus proteolyticus DSM 20540.</title>
        <authorList>
            <consortium name="US DOE Joint Genome Institute (JGI-PGF)"/>
            <person name="Lucas S."/>
            <person name="Copeland A."/>
            <person name="Lapidus A."/>
            <person name="Bruce D."/>
            <person name="Goodwin L."/>
            <person name="Pitluck S."/>
            <person name="Kyrpides N."/>
            <person name="Mavromatis K."/>
            <person name="Pagani I."/>
            <person name="Ivanova N."/>
            <person name="Ovchinnikova G."/>
            <person name="Zeytun A."/>
            <person name="Detter J.C."/>
            <person name="Han C."/>
            <person name="Land M."/>
            <person name="Hauser L."/>
            <person name="Markowitz V."/>
            <person name="Cheng J.-F."/>
            <person name="Hugenholtz P."/>
            <person name="Woyke T."/>
            <person name="Wu D."/>
            <person name="Pukall R."/>
            <person name="Steenblock K."/>
            <person name="Brambilla E."/>
            <person name="Klenk H.-P."/>
            <person name="Eisen J.A."/>
        </authorList>
    </citation>
    <scope>NUCLEOTIDE SEQUENCE [LARGE SCALE GENOMIC DNA]</scope>
    <source>
        <strain evidence="3">ATCC 35074 / DSM 20540 / JCM 6276 / NBRC 101906 / NCIMB 13154 / VKM Ac-1939 / CCM 2703 / MRP</strain>
    </source>
</reference>
<dbReference type="SUPFAM" id="SSF55144">
    <property type="entry name" value="LigT-like"/>
    <property type="match status" value="1"/>
</dbReference>
<dbReference type="Pfam" id="PF13563">
    <property type="entry name" value="2_5_RNA_ligase2"/>
    <property type="match status" value="1"/>
</dbReference>
<proteinExistence type="predicted"/>
<feature type="region of interest" description="Disordered" evidence="1">
    <location>
        <begin position="191"/>
        <end position="211"/>
    </location>
</feature>
<dbReference type="EMBL" id="CP002536">
    <property type="protein sequence ID" value="ADY25345.1"/>
    <property type="molecule type" value="Genomic_DNA"/>
</dbReference>
<dbReference type="PANTHER" id="PTHR40037">
    <property type="entry name" value="PHOSPHOESTERASE YJCG-RELATED"/>
    <property type="match status" value="1"/>
</dbReference>
<dbReference type="eggNOG" id="COG1514">
    <property type="taxonomic scope" value="Bacteria"/>
</dbReference>
<dbReference type="InterPro" id="IPR009097">
    <property type="entry name" value="Cyclic_Pdiesterase"/>
</dbReference>
<dbReference type="PANTHER" id="PTHR40037:SF1">
    <property type="entry name" value="PHOSPHOESTERASE SAOUHSC_00951-RELATED"/>
    <property type="match status" value="1"/>
</dbReference>
<sequence length="211" mass="23224">MPASDPSPLSLPAGPSCPNPADSGVTDGSYSLVAWPPPRLDGWLRRLQEQLGVSGFGVPHINLRAPFRTELSRRELIERFRDVLDGASSFEVTVKGFKRYKSVIFLECETSARMLYLHLMALSVGPSTRSPYDGESYAPHLTLALGVLPWAEEDLWERVEAMELPLTRFQVSALSLTIEEKGEFVELHTYPLTDPEAPDAGEISSPTEPAG</sequence>
<dbReference type="InterPro" id="IPR050580">
    <property type="entry name" value="2H_phosphoesterase_YjcG-like"/>
</dbReference>
<dbReference type="OrthoDB" id="63166at2"/>
<evidence type="ECO:0000256" key="1">
    <source>
        <dbReference type="SAM" id="MobiDB-lite"/>
    </source>
</evidence>
<accession>F0RP30</accession>
<organism evidence="2 3">
    <name type="scientific">Deinococcus proteolyticus (strain ATCC 35074 / DSM 20540 / JCM 6276 / NBRC 101906 / NCIMB 13154 / VKM Ac-1939 / CCM 2703 / MRP)</name>
    <dbReference type="NCBI Taxonomy" id="693977"/>
    <lineage>
        <taxon>Bacteria</taxon>
        <taxon>Thermotogati</taxon>
        <taxon>Deinococcota</taxon>
        <taxon>Deinococci</taxon>
        <taxon>Deinococcales</taxon>
        <taxon>Deinococcaceae</taxon>
        <taxon>Deinococcus</taxon>
    </lineage>
</organism>
<dbReference type="Gene3D" id="3.90.1140.10">
    <property type="entry name" value="Cyclic phosphodiesterase"/>
    <property type="match status" value="1"/>
</dbReference>
<feature type="region of interest" description="Disordered" evidence="1">
    <location>
        <begin position="1"/>
        <end position="22"/>
    </location>
</feature>
<evidence type="ECO:0000313" key="2">
    <source>
        <dbReference type="EMBL" id="ADY25345.1"/>
    </source>
</evidence>
<evidence type="ECO:0000313" key="3">
    <source>
        <dbReference type="Proteomes" id="UP000007718"/>
    </source>
</evidence>
<keyword evidence="3" id="KW-1185">Reference proteome</keyword>
<name>F0RP30_DEIPM</name>
<feature type="compositionally biased region" description="Low complexity" evidence="1">
    <location>
        <begin position="1"/>
        <end position="16"/>
    </location>
</feature>
<dbReference type="AlphaFoldDB" id="F0RP30"/>
<dbReference type="RefSeq" id="WP_013613954.1">
    <property type="nucleotide sequence ID" value="NC_015161.1"/>
</dbReference>